<protein>
    <submittedName>
        <fullName evidence="2">Uncharacterized protein</fullName>
    </submittedName>
</protein>
<dbReference type="EMBL" id="VTPC01084967">
    <property type="protein sequence ID" value="KAF2887138.1"/>
    <property type="molecule type" value="Genomic_DNA"/>
</dbReference>
<reference evidence="2" key="1">
    <citation type="submission" date="2019-08" db="EMBL/GenBank/DDBJ databases">
        <title>The genome of the North American firefly Photinus pyralis.</title>
        <authorList>
            <consortium name="Photinus pyralis genome working group"/>
            <person name="Fallon T.R."/>
            <person name="Sander Lower S.E."/>
            <person name="Weng J.-K."/>
        </authorList>
    </citation>
    <scope>NUCLEOTIDE SEQUENCE</scope>
    <source>
        <strain evidence="2">TRF0915ILg1</strain>
        <tissue evidence="2">Whole body</tissue>
    </source>
</reference>
<organism evidence="2 3">
    <name type="scientific">Ignelater luminosus</name>
    <name type="common">Cucubano</name>
    <name type="synonym">Pyrophorus luminosus</name>
    <dbReference type="NCBI Taxonomy" id="2038154"/>
    <lineage>
        <taxon>Eukaryota</taxon>
        <taxon>Metazoa</taxon>
        <taxon>Ecdysozoa</taxon>
        <taxon>Arthropoda</taxon>
        <taxon>Hexapoda</taxon>
        <taxon>Insecta</taxon>
        <taxon>Pterygota</taxon>
        <taxon>Neoptera</taxon>
        <taxon>Endopterygota</taxon>
        <taxon>Coleoptera</taxon>
        <taxon>Polyphaga</taxon>
        <taxon>Elateriformia</taxon>
        <taxon>Elateroidea</taxon>
        <taxon>Elateridae</taxon>
        <taxon>Agrypninae</taxon>
        <taxon>Pyrophorini</taxon>
        <taxon>Ignelater</taxon>
    </lineage>
</organism>
<proteinExistence type="predicted"/>
<sequence>MSGEYFCIEEVVDSTTYYDNYETKSNRSSPIERRNCINVRDKDDARSTTSRRSQDCRLY</sequence>
<evidence type="ECO:0000313" key="2">
    <source>
        <dbReference type="EMBL" id="KAF2887138.1"/>
    </source>
</evidence>
<dbReference type="AlphaFoldDB" id="A0A8K0CGX1"/>
<evidence type="ECO:0000256" key="1">
    <source>
        <dbReference type="SAM" id="MobiDB-lite"/>
    </source>
</evidence>
<comment type="caution">
    <text evidence="2">The sequence shown here is derived from an EMBL/GenBank/DDBJ whole genome shotgun (WGS) entry which is preliminary data.</text>
</comment>
<keyword evidence="3" id="KW-1185">Reference proteome</keyword>
<feature type="non-terminal residue" evidence="2">
    <location>
        <position position="59"/>
    </location>
</feature>
<accession>A0A8K0CGX1</accession>
<evidence type="ECO:0000313" key="3">
    <source>
        <dbReference type="Proteomes" id="UP000801492"/>
    </source>
</evidence>
<feature type="region of interest" description="Disordered" evidence="1">
    <location>
        <begin position="38"/>
        <end position="59"/>
    </location>
</feature>
<dbReference type="Proteomes" id="UP000801492">
    <property type="component" value="Unassembled WGS sequence"/>
</dbReference>
<name>A0A8K0CGX1_IGNLU</name>
<gene>
    <name evidence="2" type="ORF">ILUMI_19034</name>
</gene>